<dbReference type="GO" id="GO:0000049">
    <property type="term" value="F:tRNA binding"/>
    <property type="evidence" value="ECO:0007669"/>
    <property type="project" value="UniProtKB-KW"/>
</dbReference>
<comment type="domain">
    <text evidence="11">Consists of three domains; the N-terminal catalytic domain, the editing domain and the C-terminal C-Ala domain. The editing domain removes incorrectly charged amino acids, while the C-Ala domain, along with tRNA(Ala), serves as a bridge to cooperatively bring together the editing and aminoacylation centers thus stimulating deacylation of misacylated tRNAs.</text>
</comment>
<evidence type="ECO:0000256" key="5">
    <source>
        <dbReference type="ARBA" id="ARBA00022741"/>
    </source>
</evidence>
<feature type="coiled-coil region" evidence="12">
    <location>
        <begin position="734"/>
        <end position="761"/>
    </location>
</feature>
<dbReference type="Gene3D" id="6.10.250.550">
    <property type="match status" value="1"/>
</dbReference>
<dbReference type="FunFam" id="3.30.980.10:FF:000004">
    <property type="entry name" value="Alanine--tRNA ligase, cytoplasmic"/>
    <property type="match status" value="1"/>
</dbReference>
<comment type="function">
    <text evidence="11">Catalyzes the attachment of alanine to tRNA(Ala) in a two-step reaction: alanine is first activated by ATP to form Ala-AMP and then transferred to the acceptor end of tRNA(Ala). Also edits incorrectly charged Ser-tRNA(Ala) and Gly-tRNA(Ala) via its editing domain.</text>
</comment>
<evidence type="ECO:0000256" key="4">
    <source>
        <dbReference type="ARBA" id="ARBA00022723"/>
    </source>
</evidence>
<dbReference type="Pfam" id="PF02272">
    <property type="entry name" value="DHHA1"/>
    <property type="match status" value="1"/>
</dbReference>
<keyword evidence="11" id="KW-0963">Cytoplasm</keyword>
<dbReference type="PANTHER" id="PTHR11777">
    <property type="entry name" value="ALANYL-TRNA SYNTHETASE"/>
    <property type="match status" value="1"/>
</dbReference>
<keyword evidence="15" id="KW-1185">Reference proteome</keyword>
<dbReference type="Gene3D" id="3.30.980.10">
    <property type="entry name" value="Threonyl-trna Synthetase, Chain A, domain 2"/>
    <property type="match status" value="1"/>
</dbReference>
<keyword evidence="5 11" id="KW-0547">Nucleotide-binding</keyword>
<dbReference type="InterPro" id="IPR003156">
    <property type="entry name" value="DHHA1_dom"/>
</dbReference>
<dbReference type="InterPro" id="IPR018165">
    <property type="entry name" value="Ala-tRNA-synth_IIc_core"/>
</dbReference>
<evidence type="ECO:0000256" key="3">
    <source>
        <dbReference type="ARBA" id="ARBA00022598"/>
    </source>
</evidence>
<dbReference type="InterPro" id="IPR045864">
    <property type="entry name" value="aa-tRNA-synth_II/BPL/LPL"/>
</dbReference>
<comment type="cofactor">
    <cofactor evidence="11">
        <name>Zn(2+)</name>
        <dbReference type="ChEBI" id="CHEBI:29105"/>
    </cofactor>
    <text evidence="11">Binds 1 zinc ion per subunit.</text>
</comment>
<dbReference type="InterPro" id="IPR018163">
    <property type="entry name" value="Thr/Ala-tRNA-synth_IIc_edit"/>
</dbReference>
<dbReference type="AlphaFoldDB" id="U7D8J9"/>
<sequence length="889" mass="97491">MKQAKDIRDSYIRFFTERAHTFVKSSPVAPQDDPTLLFTNAGMNQFKSIFLGDNPKNLSRAVNSQKCMRVSGKHNDLEEVGVDHHHHTFFEMLGNWSFGDYYKKEAIKWAWELITDVWGLPKEKVYATVYTDDDDAYEIWNSETDIDPARIGRHGAEDNFWEMGETGPCGPCSEIHFDTGEGTCIYENDPNHTCGVNVEGCGRYVEIWNLVFMQYNRQKDGTLTELSAKHIDTGMGFERIVRVIQGVRSNYETDLFMPLIEKMEALSGKTYEFGEAGIPFRVIADHMRALVFSITDGVSPSNDGQGYVIRRILRRAYRYGRKLGFTEPFMHRLVPVVVSSMGEAFPEVAERADYVASVIEGEEARFDKTLETGLTRLEELAEAYRAAGKGVISGADVFLLYGTYGFPADLTALIAREYGLEADEEGFAEEMRKQKAHDRSLRAGGDDQGLSPDGWTILSHEGGTVFTGYDTARDTVQVKRYKCVDDHTGLAVLDKTPFYAEKGGQCGDRGEISFGDITLSVVDTIVWNDMIVHKLVSDVPLQESWFTQAGTAVIDTERREAIRRNHSATHLLQAALTEVLGDHVDQAGSRVDAESLRFDFTHFSALSSDEIVQVERLVHRWIMEDTPVAAEEKSIDAAKKEGAKALFGEKYGDTVRVVSMGEFSKELCGGTHIDRLGKIGPFKITGESSVSAGVRRVEAVSGAAAVELFQQTDALLKETATLLKVPREALPAKGAELIKTIRQLERELKEYTAQSAGKEAGEILAAAEKNRHGGVACLARNVGELEKDQFTAMVDEVSDRLKQPTHESVAVVLGAAVQGKAMVAALAGAAAAKILPAGEVVKAAASKVQGGGGGSPVRAQAGGKDPAGLDAAMEAAVTLMQERFSAADE</sequence>
<dbReference type="InterPro" id="IPR050058">
    <property type="entry name" value="Ala-tRNA_ligase"/>
</dbReference>
<dbReference type="GO" id="GO:0002161">
    <property type="term" value="F:aminoacyl-tRNA deacylase activity"/>
    <property type="evidence" value="ECO:0007669"/>
    <property type="project" value="TreeGrafter"/>
</dbReference>
<dbReference type="PROSITE" id="PS50860">
    <property type="entry name" value="AA_TRNA_LIGASE_II_ALA"/>
    <property type="match status" value="1"/>
</dbReference>
<dbReference type="STRING" id="1313304.CALK_1096"/>
<evidence type="ECO:0000313" key="14">
    <source>
        <dbReference type="EMBL" id="ERP31881.1"/>
    </source>
</evidence>
<dbReference type="Gene3D" id="2.40.30.130">
    <property type="match status" value="1"/>
</dbReference>
<keyword evidence="3 11" id="KW-0436">Ligase</keyword>
<gene>
    <name evidence="11" type="primary">alaS</name>
    <name evidence="14" type="ORF">CALK_1096</name>
</gene>
<evidence type="ECO:0000256" key="1">
    <source>
        <dbReference type="ARBA" id="ARBA00008226"/>
    </source>
</evidence>
<keyword evidence="6 11" id="KW-0862">Zinc</keyword>
<dbReference type="InterPro" id="IPR018164">
    <property type="entry name" value="Ala-tRNA-synth_IIc_N"/>
</dbReference>
<evidence type="ECO:0000313" key="15">
    <source>
        <dbReference type="Proteomes" id="UP000017148"/>
    </source>
</evidence>
<comment type="catalytic activity">
    <reaction evidence="11">
        <text>tRNA(Ala) + L-alanine + ATP = L-alanyl-tRNA(Ala) + AMP + diphosphate</text>
        <dbReference type="Rhea" id="RHEA:12540"/>
        <dbReference type="Rhea" id="RHEA-COMP:9657"/>
        <dbReference type="Rhea" id="RHEA-COMP:9923"/>
        <dbReference type="ChEBI" id="CHEBI:30616"/>
        <dbReference type="ChEBI" id="CHEBI:33019"/>
        <dbReference type="ChEBI" id="CHEBI:57972"/>
        <dbReference type="ChEBI" id="CHEBI:78442"/>
        <dbReference type="ChEBI" id="CHEBI:78497"/>
        <dbReference type="ChEBI" id="CHEBI:456215"/>
        <dbReference type="EC" id="6.1.1.7"/>
    </reaction>
</comment>
<dbReference type="GO" id="GO:0006419">
    <property type="term" value="P:alanyl-tRNA aminoacylation"/>
    <property type="evidence" value="ECO:0007669"/>
    <property type="project" value="UniProtKB-UniRule"/>
</dbReference>
<feature type="domain" description="Alanyl-transfer RNA synthetases family profile" evidence="13">
    <location>
        <begin position="2"/>
        <end position="711"/>
    </location>
</feature>
<protein>
    <recommendedName>
        <fullName evidence="11">Alanine--tRNA ligase</fullName>
        <ecNumber evidence="11">6.1.1.7</ecNumber>
    </recommendedName>
    <alternativeName>
        <fullName evidence="11">Alanyl-tRNA synthetase</fullName>
        <shortName evidence="11">AlaRS</shortName>
    </alternativeName>
</protein>
<dbReference type="eggNOG" id="COG0013">
    <property type="taxonomic scope" value="Bacteria"/>
</dbReference>
<evidence type="ECO:0000256" key="12">
    <source>
        <dbReference type="SAM" id="Coils"/>
    </source>
</evidence>
<dbReference type="InterPro" id="IPR002318">
    <property type="entry name" value="Ala-tRNA-lgiase_IIc"/>
</dbReference>
<evidence type="ECO:0000256" key="11">
    <source>
        <dbReference type="HAMAP-Rule" id="MF_00036"/>
    </source>
</evidence>
<dbReference type="SMART" id="SM00863">
    <property type="entry name" value="tRNA_SAD"/>
    <property type="match status" value="1"/>
</dbReference>
<dbReference type="GO" id="GO:0004813">
    <property type="term" value="F:alanine-tRNA ligase activity"/>
    <property type="evidence" value="ECO:0007669"/>
    <property type="project" value="UniProtKB-UniRule"/>
</dbReference>
<evidence type="ECO:0000256" key="10">
    <source>
        <dbReference type="ARBA" id="ARBA00023146"/>
    </source>
</evidence>
<evidence type="ECO:0000256" key="9">
    <source>
        <dbReference type="ARBA" id="ARBA00022917"/>
    </source>
</evidence>
<proteinExistence type="inferred from homology"/>
<dbReference type="SUPFAM" id="SSF55681">
    <property type="entry name" value="Class II aaRS and biotin synthetases"/>
    <property type="match status" value="1"/>
</dbReference>
<dbReference type="PATRIC" id="fig|1313304.3.peg.1050"/>
<comment type="subcellular location">
    <subcellularLocation>
        <location evidence="11">Cytoplasm</location>
    </subcellularLocation>
</comment>
<dbReference type="RefSeq" id="WP_022636582.1">
    <property type="nucleotide sequence ID" value="NZ_ASJR01000008.1"/>
</dbReference>
<dbReference type="HAMAP" id="MF_00036_B">
    <property type="entry name" value="Ala_tRNA_synth_B"/>
    <property type="match status" value="1"/>
</dbReference>
<dbReference type="Gene3D" id="3.30.930.10">
    <property type="entry name" value="Bira Bifunctional Protein, Domain 2"/>
    <property type="match status" value="1"/>
</dbReference>
<dbReference type="InterPro" id="IPR009000">
    <property type="entry name" value="Transl_B-barrel_sf"/>
</dbReference>
<dbReference type="Gene3D" id="3.10.310.40">
    <property type="match status" value="1"/>
</dbReference>
<dbReference type="Pfam" id="PF01411">
    <property type="entry name" value="tRNA-synt_2c"/>
    <property type="match status" value="1"/>
</dbReference>
<keyword evidence="2 11" id="KW-0820">tRNA-binding</keyword>
<keyword evidence="12" id="KW-0175">Coiled coil</keyword>
<dbReference type="GO" id="GO:0005524">
    <property type="term" value="F:ATP binding"/>
    <property type="evidence" value="ECO:0007669"/>
    <property type="project" value="UniProtKB-UniRule"/>
</dbReference>
<reference evidence="14 15" key="1">
    <citation type="journal article" date="2013" name="Environ. Microbiol.">
        <title>Genome analysis of Chitinivibrio alkaliphilus gen. nov., sp. nov., a novel extremely haloalkaliphilic anaerobic chitinolytic bacterium from the candidate phylum Termite Group 3.</title>
        <authorList>
            <person name="Sorokin D.Y."/>
            <person name="Gumerov V.M."/>
            <person name="Rakitin A.L."/>
            <person name="Beletsky A.V."/>
            <person name="Damste J.S."/>
            <person name="Muyzer G."/>
            <person name="Mardanov A.V."/>
            <person name="Ravin N.V."/>
        </authorList>
    </citation>
    <scope>NUCLEOTIDE SEQUENCE [LARGE SCALE GENOMIC DNA]</scope>
    <source>
        <strain evidence="14 15">ACht1</strain>
    </source>
</reference>
<dbReference type="SUPFAM" id="SSF50447">
    <property type="entry name" value="Translation proteins"/>
    <property type="match status" value="1"/>
</dbReference>
<feature type="binding site" evidence="11">
    <location>
        <position position="570"/>
    </location>
    <ligand>
        <name>Zn(2+)</name>
        <dbReference type="ChEBI" id="CHEBI:29105"/>
    </ligand>
</feature>
<dbReference type="GO" id="GO:0008270">
    <property type="term" value="F:zinc ion binding"/>
    <property type="evidence" value="ECO:0007669"/>
    <property type="project" value="UniProtKB-UniRule"/>
</dbReference>
<dbReference type="InterPro" id="IPR018162">
    <property type="entry name" value="Ala-tRNA-ligase_IIc_anticod-bd"/>
</dbReference>
<feature type="binding site" evidence="11">
    <location>
        <position position="672"/>
    </location>
    <ligand>
        <name>Zn(2+)</name>
        <dbReference type="ChEBI" id="CHEBI:29105"/>
    </ligand>
</feature>
<dbReference type="Proteomes" id="UP000017148">
    <property type="component" value="Unassembled WGS sequence"/>
</dbReference>
<dbReference type="FunFam" id="3.30.54.20:FF:000001">
    <property type="entry name" value="Alanine--tRNA ligase"/>
    <property type="match status" value="1"/>
</dbReference>
<keyword evidence="9 11" id="KW-0648">Protein biosynthesis</keyword>
<keyword evidence="10 11" id="KW-0030">Aminoacyl-tRNA synthetase</keyword>
<comment type="similarity">
    <text evidence="1 11">Belongs to the class-II aminoacyl-tRNA synthetase family.</text>
</comment>
<keyword evidence="7 11" id="KW-0067">ATP-binding</keyword>
<dbReference type="NCBIfam" id="TIGR00344">
    <property type="entry name" value="alaS"/>
    <property type="match status" value="1"/>
</dbReference>
<feature type="binding site" evidence="11">
    <location>
        <position position="668"/>
    </location>
    <ligand>
        <name>Zn(2+)</name>
        <dbReference type="ChEBI" id="CHEBI:29105"/>
    </ligand>
</feature>
<dbReference type="SUPFAM" id="SSF101353">
    <property type="entry name" value="Putative anticodon-binding domain of alanyl-tRNA synthetase (AlaRS)"/>
    <property type="match status" value="1"/>
</dbReference>
<feature type="binding site" evidence="11">
    <location>
        <position position="566"/>
    </location>
    <ligand>
        <name>Zn(2+)</name>
        <dbReference type="ChEBI" id="CHEBI:29105"/>
    </ligand>
</feature>
<accession>U7D8J9</accession>
<dbReference type="FunFam" id="3.10.310.40:FF:000001">
    <property type="entry name" value="Alanine--tRNA ligase"/>
    <property type="match status" value="1"/>
</dbReference>
<dbReference type="InterPro" id="IPR023033">
    <property type="entry name" value="Ala_tRNA_ligase_euk/bac"/>
</dbReference>
<dbReference type="CDD" id="cd00673">
    <property type="entry name" value="AlaRS_core"/>
    <property type="match status" value="1"/>
</dbReference>
<dbReference type="PANTHER" id="PTHR11777:SF9">
    <property type="entry name" value="ALANINE--TRNA LIGASE, CYTOPLASMIC"/>
    <property type="match status" value="1"/>
</dbReference>
<dbReference type="Pfam" id="PF07973">
    <property type="entry name" value="tRNA_SAD"/>
    <property type="match status" value="1"/>
</dbReference>
<dbReference type="EC" id="6.1.1.7" evidence="11"/>
<keyword evidence="4 11" id="KW-0479">Metal-binding</keyword>
<dbReference type="GO" id="GO:0005829">
    <property type="term" value="C:cytosol"/>
    <property type="evidence" value="ECO:0007669"/>
    <property type="project" value="TreeGrafter"/>
</dbReference>
<dbReference type="EMBL" id="ASJR01000008">
    <property type="protein sequence ID" value="ERP31881.1"/>
    <property type="molecule type" value="Genomic_DNA"/>
</dbReference>
<dbReference type="InterPro" id="IPR012947">
    <property type="entry name" value="tRNA_SAD"/>
</dbReference>
<evidence type="ECO:0000256" key="8">
    <source>
        <dbReference type="ARBA" id="ARBA00022884"/>
    </source>
</evidence>
<organism evidence="14 15">
    <name type="scientific">Chitinivibrio alkaliphilus ACht1</name>
    <dbReference type="NCBI Taxonomy" id="1313304"/>
    <lineage>
        <taxon>Bacteria</taxon>
        <taxon>Pseudomonadati</taxon>
        <taxon>Fibrobacterota</taxon>
        <taxon>Chitinivibrionia</taxon>
        <taxon>Chitinivibrionales</taxon>
        <taxon>Chitinivibrionaceae</taxon>
        <taxon>Chitinivibrio</taxon>
    </lineage>
</organism>
<dbReference type="FunFam" id="3.30.930.10:FF:000004">
    <property type="entry name" value="Alanine--tRNA ligase"/>
    <property type="match status" value="1"/>
</dbReference>
<dbReference type="Gene3D" id="3.30.54.20">
    <property type="match status" value="1"/>
</dbReference>
<comment type="caution">
    <text evidence="14">The sequence shown here is derived from an EMBL/GenBank/DDBJ whole genome shotgun (WGS) entry which is preliminary data.</text>
</comment>
<evidence type="ECO:0000256" key="2">
    <source>
        <dbReference type="ARBA" id="ARBA00022555"/>
    </source>
</evidence>
<evidence type="ECO:0000256" key="7">
    <source>
        <dbReference type="ARBA" id="ARBA00022840"/>
    </source>
</evidence>
<evidence type="ECO:0000256" key="6">
    <source>
        <dbReference type="ARBA" id="ARBA00022833"/>
    </source>
</evidence>
<keyword evidence="8 11" id="KW-0694">RNA-binding</keyword>
<dbReference type="OrthoDB" id="9803884at2"/>
<evidence type="ECO:0000259" key="13">
    <source>
        <dbReference type="PROSITE" id="PS50860"/>
    </source>
</evidence>
<dbReference type="PRINTS" id="PR00980">
    <property type="entry name" value="TRNASYNTHALA"/>
</dbReference>
<name>U7D8J9_9BACT</name>
<dbReference type="SUPFAM" id="SSF55186">
    <property type="entry name" value="ThrRS/AlaRS common domain"/>
    <property type="match status" value="1"/>
</dbReference>